<dbReference type="AlphaFoldDB" id="A0A4S3IXM0"/>
<protein>
    <submittedName>
        <fullName evidence="1">Uncharacterized protein</fullName>
    </submittedName>
</protein>
<dbReference type="EMBL" id="SOSA01001496">
    <property type="protein sequence ID" value="THC87099.1"/>
    <property type="molecule type" value="Genomic_DNA"/>
</dbReference>
<gene>
    <name evidence="1" type="ORF">EYZ11_013454</name>
</gene>
<comment type="caution">
    <text evidence="1">The sequence shown here is derived from an EMBL/GenBank/DDBJ whole genome shotgun (WGS) entry which is preliminary data.</text>
</comment>
<sequence>MEAIGIEDSTQTTQVILLLDSMAGSGVPVPPVLVTIPGRSLMHLFVSYDGGTWPAAVRGETMALFNAEKA</sequence>
<accession>A0A4S3IXM0</accession>
<reference evidence="1 2" key="1">
    <citation type="submission" date="2019-03" db="EMBL/GenBank/DDBJ databases">
        <title>The genome sequence of a newly discovered highly antifungal drug resistant Aspergillus species, Aspergillus tanneri NIH 1004.</title>
        <authorList>
            <person name="Mounaud S."/>
            <person name="Singh I."/>
            <person name="Joardar V."/>
            <person name="Pakala S."/>
            <person name="Pakala S."/>
            <person name="Venepally P."/>
            <person name="Hoover J."/>
            <person name="Nierman W."/>
            <person name="Chung J."/>
            <person name="Losada L."/>
        </authorList>
    </citation>
    <scope>NUCLEOTIDE SEQUENCE [LARGE SCALE GENOMIC DNA]</scope>
    <source>
        <strain evidence="1 2">NIH1004</strain>
    </source>
</reference>
<evidence type="ECO:0000313" key="1">
    <source>
        <dbReference type="EMBL" id="THC87099.1"/>
    </source>
</evidence>
<evidence type="ECO:0000313" key="2">
    <source>
        <dbReference type="Proteomes" id="UP000308092"/>
    </source>
</evidence>
<organism evidence="1 2">
    <name type="scientific">Aspergillus tanneri</name>
    <dbReference type="NCBI Taxonomy" id="1220188"/>
    <lineage>
        <taxon>Eukaryota</taxon>
        <taxon>Fungi</taxon>
        <taxon>Dikarya</taxon>
        <taxon>Ascomycota</taxon>
        <taxon>Pezizomycotina</taxon>
        <taxon>Eurotiomycetes</taxon>
        <taxon>Eurotiomycetidae</taxon>
        <taxon>Eurotiales</taxon>
        <taxon>Aspergillaceae</taxon>
        <taxon>Aspergillus</taxon>
        <taxon>Aspergillus subgen. Circumdati</taxon>
    </lineage>
</organism>
<dbReference type="VEuPathDB" id="FungiDB:EYZ11_013454"/>
<dbReference type="Proteomes" id="UP000308092">
    <property type="component" value="Unassembled WGS sequence"/>
</dbReference>
<name>A0A4S3IXM0_9EURO</name>
<keyword evidence="2" id="KW-1185">Reference proteome</keyword>
<proteinExistence type="predicted"/>